<dbReference type="SMART" id="SM00052">
    <property type="entry name" value="EAL"/>
    <property type="match status" value="1"/>
</dbReference>
<feature type="transmembrane region" description="Helical" evidence="1">
    <location>
        <begin position="169"/>
        <end position="189"/>
    </location>
</feature>
<feature type="transmembrane region" description="Helical" evidence="1">
    <location>
        <begin position="271"/>
        <end position="288"/>
    </location>
</feature>
<keyword evidence="1" id="KW-0472">Membrane</keyword>
<dbReference type="EMBL" id="JADBHS010000002">
    <property type="protein sequence ID" value="MBE2985832.1"/>
    <property type="molecule type" value="Genomic_DNA"/>
</dbReference>
<keyword evidence="1" id="KW-0812">Transmembrane</keyword>
<dbReference type="InterPro" id="IPR001633">
    <property type="entry name" value="EAL_dom"/>
</dbReference>
<feature type="transmembrane region" description="Helical" evidence="1">
    <location>
        <begin position="66"/>
        <end position="86"/>
    </location>
</feature>
<proteinExistence type="predicted"/>
<dbReference type="Gene3D" id="3.20.20.450">
    <property type="entry name" value="EAL domain"/>
    <property type="match status" value="1"/>
</dbReference>
<dbReference type="Gene3D" id="3.30.70.270">
    <property type="match status" value="1"/>
</dbReference>
<feature type="transmembrane region" description="Helical" evidence="1">
    <location>
        <begin position="36"/>
        <end position="59"/>
    </location>
</feature>
<dbReference type="SMART" id="SM00267">
    <property type="entry name" value="GGDEF"/>
    <property type="match status" value="1"/>
</dbReference>
<dbReference type="SUPFAM" id="SSF141868">
    <property type="entry name" value="EAL domain-like"/>
    <property type="match status" value="1"/>
</dbReference>
<feature type="transmembrane region" description="Helical" evidence="1">
    <location>
        <begin position="101"/>
        <end position="122"/>
    </location>
</feature>
<accession>A0ABD4JGD4</accession>
<sequence>MTDRFSPITSAKLAFILYCVALFALYSFAIHTKNTILCNIVSSISNLSMGAMITYQIWVKHNFDTFWKWLCIAICFWGISDVFWLYHDFIGFKNSETETTYIVQVMYLVPILSVFTAALLMFEYSMKQYAKMQSFVDISVLIIMYMSFFWLVVFESNIEIFFSVKETFHFLYLVLNVITFTVAFIVYLAIDTRHIKRHKSFYMALIAIIMFGIYDMYYSISVVKGKILANTYYELVLEIIFFIVLIASFYAKDGDVKRKFGKNKEAPNVILISKLGLLVSLIIVAILVSGRIDLTWISVVMVLLLFYGVLTHNISNVKHNQALIKKEYILRRNLEGIIKDRIKELNSKSEQLKKLNHIDPLTGALNREYFLEKFGEFIKTKPIDQTTDVYSLDLKRFKVINNVYGRYIADEVLIALVEKFKKIFSKNSLISRFSGSDFVIVSRSGSANARRETINKLLATIQDPITINDHTIHLKANIGIAQSETSEIKPSDLLSYANIALAEAKKDSGKDFVVFSDELMTQMQEQNYINMLMSTMDFDKELDLNFQPQYNLKSEKLTGMEALLYWKSPVKGFIPSSQFIPIAEQSSLIVDIGQWVCNKAIKQMATWSHKYDLKELKLHINVSPKQIDNTNFIQNIMMLLTTNKLEGSSLGMEITEMSLIDNENLVQNSLFVLKNHGITLSIDNFGAGFSSIGYVKKFKFHKLKIAKELIQNIATNSQDKEIVKTIIELAKSMGLKSIAEGIENKEQLEILKELGCDEGQGYLLSRPMKASSFEKLLKKIYAKNTLS</sequence>
<evidence type="ECO:0000256" key="1">
    <source>
        <dbReference type="SAM" id="Phobius"/>
    </source>
</evidence>
<dbReference type="InterPro" id="IPR035919">
    <property type="entry name" value="EAL_sf"/>
</dbReference>
<keyword evidence="1" id="KW-1133">Transmembrane helix</keyword>
<reference evidence="4 5" key="1">
    <citation type="submission" date="2020-10" db="EMBL/GenBank/DDBJ databases">
        <title>Campylobacter californiensis sp. nov. isolated from cattle and feral swine in California.</title>
        <authorList>
            <person name="Miller W.G."/>
        </authorList>
    </citation>
    <scope>NUCLEOTIDE SEQUENCE [LARGE SCALE GENOMIC DNA]</scope>
    <source>
        <strain evidence="4 5">RM12919</strain>
    </source>
</reference>
<dbReference type="PANTHER" id="PTHR33121:SF70">
    <property type="entry name" value="SIGNALING PROTEIN YKOW"/>
    <property type="match status" value="1"/>
</dbReference>
<dbReference type="SUPFAM" id="SSF55073">
    <property type="entry name" value="Nucleotide cyclase"/>
    <property type="match status" value="1"/>
</dbReference>
<feature type="domain" description="EAL" evidence="2">
    <location>
        <begin position="525"/>
        <end position="781"/>
    </location>
</feature>
<dbReference type="PROSITE" id="PS50883">
    <property type="entry name" value="EAL"/>
    <property type="match status" value="1"/>
</dbReference>
<comment type="caution">
    <text evidence="4">The sequence shown here is derived from an EMBL/GenBank/DDBJ whole genome shotgun (WGS) entry which is preliminary data.</text>
</comment>
<feature type="transmembrane region" description="Helical" evidence="1">
    <location>
        <begin position="134"/>
        <end position="154"/>
    </location>
</feature>
<feature type="transmembrane region" description="Helical" evidence="1">
    <location>
        <begin position="12"/>
        <end position="30"/>
    </location>
</feature>
<dbReference type="CDD" id="cd01949">
    <property type="entry name" value="GGDEF"/>
    <property type="match status" value="1"/>
</dbReference>
<organism evidence="4 5">
    <name type="scientific">Campylobacter californiensis</name>
    <dbReference type="NCBI Taxonomy" id="1032243"/>
    <lineage>
        <taxon>Bacteria</taxon>
        <taxon>Pseudomonadati</taxon>
        <taxon>Campylobacterota</taxon>
        <taxon>Epsilonproteobacteria</taxon>
        <taxon>Campylobacterales</taxon>
        <taxon>Campylobacteraceae</taxon>
        <taxon>Campylobacter</taxon>
    </lineage>
</organism>
<feature type="domain" description="GGDEF" evidence="3">
    <location>
        <begin position="385"/>
        <end position="518"/>
    </location>
</feature>
<feature type="transmembrane region" description="Helical" evidence="1">
    <location>
        <begin position="201"/>
        <end position="220"/>
    </location>
</feature>
<feature type="transmembrane region" description="Helical" evidence="1">
    <location>
        <begin position="294"/>
        <end position="310"/>
    </location>
</feature>
<dbReference type="RefSeq" id="WP_336613301.1">
    <property type="nucleotide sequence ID" value="NZ_JADBHS010000002.1"/>
</dbReference>
<evidence type="ECO:0000259" key="3">
    <source>
        <dbReference type="PROSITE" id="PS50887"/>
    </source>
</evidence>
<dbReference type="InterPro" id="IPR000160">
    <property type="entry name" value="GGDEF_dom"/>
</dbReference>
<dbReference type="Pfam" id="PF00990">
    <property type="entry name" value="GGDEF"/>
    <property type="match status" value="1"/>
</dbReference>
<dbReference type="Proteomes" id="UP001318760">
    <property type="component" value="Unassembled WGS sequence"/>
</dbReference>
<dbReference type="NCBIfam" id="TIGR00254">
    <property type="entry name" value="GGDEF"/>
    <property type="match status" value="1"/>
</dbReference>
<evidence type="ECO:0000313" key="4">
    <source>
        <dbReference type="EMBL" id="MBE2985832.1"/>
    </source>
</evidence>
<gene>
    <name evidence="4" type="ORF">CCAL12919_01600</name>
</gene>
<dbReference type="InterPro" id="IPR029787">
    <property type="entry name" value="Nucleotide_cyclase"/>
</dbReference>
<dbReference type="PANTHER" id="PTHR33121">
    <property type="entry name" value="CYCLIC DI-GMP PHOSPHODIESTERASE PDEF"/>
    <property type="match status" value="1"/>
</dbReference>
<dbReference type="Pfam" id="PF00563">
    <property type="entry name" value="EAL"/>
    <property type="match status" value="1"/>
</dbReference>
<evidence type="ECO:0000259" key="2">
    <source>
        <dbReference type="PROSITE" id="PS50883"/>
    </source>
</evidence>
<feature type="transmembrane region" description="Helical" evidence="1">
    <location>
        <begin position="232"/>
        <end position="251"/>
    </location>
</feature>
<evidence type="ECO:0000313" key="5">
    <source>
        <dbReference type="Proteomes" id="UP001318760"/>
    </source>
</evidence>
<dbReference type="AlphaFoldDB" id="A0ABD4JGD4"/>
<name>A0ABD4JGD4_9BACT</name>
<dbReference type="CDD" id="cd01948">
    <property type="entry name" value="EAL"/>
    <property type="match status" value="1"/>
</dbReference>
<dbReference type="PROSITE" id="PS50887">
    <property type="entry name" value="GGDEF"/>
    <property type="match status" value="1"/>
</dbReference>
<dbReference type="InterPro" id="IPR043128">
    <property type="entry name" value="Rev_trsase/Diguanyl_cyclase"/>
</dbReference>
<dbReference type="InterPro" id="IPR050706">
    <property type="entry name" value="Cyclic-di-GMP_PDE-like"/>
</dbReference>
<protein>
    <submittedName>
        <fullName evidence="4">EAL domain-containing protein</fullName>
    </submittedName>
</protein>